<sequence>MLCKMSMNIYRSNTYMIIGICLGLSLSFLFSPEDIIHQYHQQQIDNQYQQNVQSEKSTLYATGSISNSPDEYIPHLNVEEKPRRAQKFPKTIVRPRYYSTELGIRDKLFVGILTSKERLYSYGVAYNKTVSHLVDKVRYFITIPEGGKPNVSLPGIVGFTDTRIILKPFHVIKYITDNYLEEYDYYFITKDINYINARGLVDLVNKISISRDVHMGNLIDNSNEFCSLDGGILLSNEIVKKMKTSLDWCVKNTFSTYDDINFGRCIYHATKIPCSSSIDSTTFRSIHISTNDNYIDHLRDIKSSNDFISLYPIDNYNNIYKIHAHFALKKIQMSDKHIDMINNEILISTNDSTWPIGNQQENKAPGRFDILQWNYFNTSHIFMSSDLQNVRYLIGSLKIEIEQAIETAKYKIHDKYNNKYEFVKLENGWRKSDASRGLDYILDIIFFDKIKSKNILKRIHVCKLLGKAEILSIPYVTENTRINIILPIKINKIEESLMFIDNYSNVCMKNKDKTSLMLVLLYNFDSPSKGATDIFYKIKQMALSLTEKYKRNQSKITWLSIRLPTNSTLLEADTVPQVIIGDLITKKYSPESLILFIETNVLLEPEYLNRVRMNTISQWQIFSPIPFVEFQPNITYFNKKNNDKIDVNRKDGRYDHLNYESISFYVKDYQNIRKLSQYDIPIINNDKDIVKNYKFLQQNHESIFNLFILYSKLHPFRAVEPALKILYSHLNCQYLNIKKNSTCNERKLQQLGQRRQLANLILDYQKI</sequence>
<dbReference type="GO" id="GO:0047238">
    <property type="term" value="F:glucuronosyl-N-acetylgalactosaminyl-proteoglycan 4-beta-N-acetylgalactosaminyltransferase activity"/>
    <property type="evidence" value="ECO:0007669"/>
    <property type="project" value="TreeGrafter"/>
</dbReference>
<gene>
    <name evidence="10" type="ORF">HCN44_006151</name>
</gene>
<dbReference type="EC" id="2.4.1.-" evidence="9"/>
<evidence type="ECO:0000313" key="11">
    <source>
        <dbReference type="Proteomes" id="UP000639338"/>
    </source>
</evidence>
<evidence type="ECO:0000256" key="5">
    <source>
        <dbReference type="ARBA" id="ARBA00022968"/>
    </source>
</evidence>
<evidence type="ECO:0000256" key="2">
    <source>
        <dbReference type="ARBA" id="ARBA00009239"/>
    </source>
</evidence>
<proteinExistence type="inferred from homology"/>
<dbReference type="Proteomes" id="UP000639338">
    <property type="component" value="Unassembled WGS sequence"/>
</dbReference>
<comment type="caution">
    <text evidence="10">The sequence shown here is derived from an EMBL/GenBank/DDBJ whole genome shotgun (WGS) entry which is preliminary data.</text>
</comment>
<keyword evidence="7 9" id="KW-0333">Golgi apparatus</keyword>
<dbReference type="Gene3D" id="3.90.550.50">
    <property type="match status" value="1"/>
</dbReference>
<dbReference type="OrthoDB" id="9985088at2759"/>
<keyword evidence="11" id="KW-1185">Reference proteome</keyword>
<keyword evidence="6" id="KW-1133">Transmembrane helix</keyword>
<keyword evidence="5 9" id="KW-0735">Signal-anchor</keyword>
<evidence type="ECO:0000256" key="1">
    <source>
        <dbReference type="ARBA" id="ARBA00004447"/>
    </source>
</evidence>
<evidence type="ECO:0000256" key="3">
    <source>
        <dbReference type="ARBA" id="ARBA00022679"/>
    </source>
</evidence>
<evidence type="ECO:0000256" key="4">
    <source>
        <dbReference type="ARBA" id="ARBA00022692"/>
    </source>
</evidence>
<accession>A0A835CYF2</accession>
<comment type="subcellular location">
    <subcellularLocation>
        <location evidence="1 9">Golgi apparatus</location>
        <location evidence="1 9">Golgi stack membrane</location>
        <topology evidence="1 9">Single-pass type II membrane protein</topology>
    </subcellularLocation>
</comment>
<evidence type="ECO:0000313" key="10">
    <source>
        <dbReference type="EMBL" id="KAF7997580.1"/>
    </source>
</evidence>
<evidence type="ECO:0000256" key="6">
    <source>
        <dbReference type="ARBA" id="ARBA00022989"/>
    </source>
</evidence>
<evidence type="ECO:0000256" key="7">
    <source>
        <dbReference type="ARBA" id="ARBA00023034"/>
    </source>
</evidence>
<name>A0A835CYF2_APHGI</name>
<reference evidence="10 11" key="1">
    <citation type="submission" date="2020-08" db="EMBL/GenBank/DDBJ databases">
        <title>Aphidius gifuensis genome sequencing and assembly.</title>
        <authorList>
            <person name="Du Z."/>
        </authorList>
    </citation>
    <scope>NUCLEOTIDE SEQUENCE [LARGE SCALE GENOMIC DNA]</scope>
    <source>
        <strain evidence="10">YNYX2018</strain>
        <tissue evidence="10">Adults</tissue>
    </source>
</reference>
<keyword evidence="8" id="KW-0472">Membrane</keyword>
<protein>
    <recommendedName>
        <fullName evidence="9">Hexosyltransferase</fullName>
        <ecNumber evidence="9">2.4.1.-</ecNumber>
    </recommendedName>
</protein>
<comment type="similarity">
    <text evidence="2 9">Belongs to the chondroitin N-acetylgalactosaminyltransferase family.</text>
</comment>
<keyword evidence="4" id="KW-0812">Transmembrane</keyword>
<keyword evidence="3 9" id="KW-0808">Transferase</keyword>
<dbReference type="EMBL" id="JACMRX010000001">
    <property type="protein sequence ID" value="KAF7997580.1"/>
    <property type="molecule type" value="Genomic_DNA"/>
</dbReference>
<dbReference type="InterPro" id="IPR008428">
    <property type="entry name" value="Chond_GalNAc"/>
</dbReference>
<dbReference type="PANTHER" id="PTHR12369">
    <property type="entry name" value="CHONDROITIN SYNTHASE"/>
    <property type="match status" value="1"/>
</dbReference>
<organism evidence="10 11">
    <name type="scientific">Aphidius gifuensis</name>
    <name type="common">Parasitoid wasp</name>
    <dbReference type="NCBI Taxonomy" id="684658"/>
    <lineage>
        <taxon>Eukaryota</taxon>
        <taxon>Metazoa</taxon>
        <taxon>Ecdysozoa</taxon>
        <taxon>Arthropoda</taxon>
        <taxon>Hexapoda</taxon>
        <taxon>Insecta</taxon>
        <taxon>Pterygota</taxon>
        <taxon>Neoptera</taxon>
        <taxon>Endopterygota</taxon>
        <taxon>Hymenoptera</taxon>
        <taxon>Apocrita</taxon>
        <taxon>Ichneumonoidea</taxon>
        <taxon>Braconidae</taxon>
        <taxon>Aphidiinae</taxon>
        <taxon>Aphidius</taxon>
    </lineage>
</organism>
<dbReference type="PANTHER" id="PTHR12369:SF13">
    <property type="entry name" value="HEXOSYLTRANSFERASE"/>
    <property type="match status" value="1"/>
</dbReference>
<dbReference type="InterPro" id="IPR051227">
    <property type="entry name" value="CS_glycosyltransferase"/>
</dbReference>
<dbReference type="GO" id="GO:0032580">
    <property type="term" value="C:Golgi cisterna membrane"/>
    <property type="evidence" value="ECO:0007669"/>
    <property type="project" value="UniProtKB-SubCell"/>
</dbReference>
<dbReference type="Pfam" id="PF05679">
    <property type="entry name" value="CHGN"/>
    <property type="match status" value="1"/>
</dbReference>
<dbReference type="AlphaFoldDB" id="A0A835CYF2"/>
<evidence type="ECO:0000256" key="9">
    <source>
        <dbReference type="RuleBase" id="RU364016"/>
    </source>
</evidence>
<evidence type="ECO:0000256" key="8">
    <source>
        <dbReference type="ARBA" id="ARBA00023136"/>
    </source>
</evidence>